<comment type="subcellular location">
    <subcellularLocation>
        <location evidence="1">Nucleus</location>
    </subcellularLocation>
</comment>
<feature type="domain" description="AP2/ERF" evidence="8">
    <location>
        <begin position="72"/>
        <end position="129"/>
    </location>
</feature>
<keyword evidence="10" id="KW-1185">Reference proteome</keyword>
<gene>
    <name evidence="9" type="ORF">OIU79_006082</name>
</gene>
<feature type="region of interest" description="Disordered" evidence="7">
    <location>
        <begin position="1"/>
        <end position="49"/>
    </location>
</feature>
<dbReference type="PROSITE" id="PS51032">
    <property type="entry name" value="AP2_ERF"/>
    <property type="match status" value="1"/>
</dbReference>
<dbReference type="InterPro" id="IPR036955">
    <property type="entry name" value="AP2/ERF_dom_sf"/>
</dbReference>
<dbReference type="Gene3D" id="3.30.730.10">
    <property type="entry name" value="AP2/ERF domain"/>
    <property type="match status" value="1"/>
</dbReference>
<evidence type="ECO:0000256" key="2">
    <source>
        <dbReference type="ARBA" id="ARBA00023015"/>
    </source>
</evidence>
<keyword evidence="2" id="KW-0805">Transcription regulation</keyword>
<feature type="compositionally biased region" description="Polar residues" evidence="7">
    <location>
        <begin position="1"/>
        <end position="12"/>
    </location>
</feature>
<dbReference type="InterPro" id="IPR016177">
    <property type="entry name" value="DNA-bd_dom_sf"/>
</dbReference>
<comment type="similarity">
    <text evidence="6">Belongs to the AP2/ERF transcription factor family. ERF subfamily.</text>
</comment>
<evidence type="ECO:0000256" key="4">
    <source>
        <dbReference type="ARBA" id="ARBA00023163"/>
    </source>
</evidence>
<evidence type="ECO:0000259" key="8">
    <source>
        <dbReference type="PROSITE" id="PS51032"/>
    </source>
</evidence>
<feature type="region of interest" description="Disordered" evidence="7">
    <location>
        <begin position="303"/>
        <end position="333"/>
    </location>
</feature>
<dbReference type="Proteomes" id="UP001151532">
    <property type="component" value="Chromosome 10"/>
</dbReference>
<dbReference type="CDD" id="cd00018">
    <property type="entry name" value="AP2"/>
    <property type="match status" value="1"/>
</dbReference>
<dbReference type="SUPFAM" id="SSF54171">
    <property type="entry name" value="DNA-binding domain"/>
    <property type="match status" value="1"/>
</dbReference>
<dbReference type="OrthoDB" id="1938645at2759"/>
<feature type="compositionally biased region" description="Acidic residues" evidence="7">
    <location>
        <begin position="315"/>
        <end position="333"/>
    </location>
</feature>
<reference evidence="9" key="1">
    <citation type="submission" date="2022-11" db="EMBL/GenBank/DDBJ databases">
        <authorList>
            <person name="Hyden B.L."/>
            <person name="Feng K."/>
            <person name="Yates T."/>
            <person name="Jawdy S."/>
            <person name="Smart L.B."/>
            <person name="Muchero W."/>
        </authorList>
    </citation>
    <scope>NUCLEOTIDE SEQUENCE</scope>
    <source>
        <tissue evidence="9">Shoot tip</tissue>
    </source>
</reference>
<keyword evidence="3" id="KW-0238">DNA-binding</keyword>
<accession>A0A9Q0Z1N3</accession>
<dbReference type="PANTHER" id="PTHR31241:SF24">
    <property type="entry name" value="ETHYLENE-RESPONSIVE TRANSCRIPTION FACTOR ABI4"/>
    <property type="match status" value="1"/>
</dbReference>
<dbReference type="Pfam" id="PF00847">
    <property type="entry name" value="AP2"/>
    <property type="match status" value="1"/>
</dbReference>
<dbReference type="GO" id="GO:0006950">
    <property type="term" value="P:response to stress"/>
    <property type="evidence" value="ECO:0007669"/>
    <property type="project" value="TreeGrafter"/>
</dbReference>
<evidence type="ECO:0000313" key="9">
    <source>
        <dbReference type="EMBL" id="KAJ6718077.1"/>
    </source>
</evidence>
<dbReference type="InterPro" id="IPR001471">
    <property type="entry name" value="AP2/ERF_dom"/>
</dbReference>
<comment type="caution">
    <text evidence="9">The sequence shown here is derived from an EMBL/GenBank/DDBJ whole genome shotgun (WGS) entry which is preliminary data.</text>
</comment>
<feature type="compositionally biased region" description="Low complexity" evidence="7">
    <location>
        <begin position="130"/>
        <end position="158"/>
    </location>
</feature>
<dbReference type="SMART" id="SM00380">
    <property type="entry name" value="AP2"/>
    <property type="match status" value="1"/>
</dbReference>
<keyword evidence="4" id="KW-0804">Transcription</keyword>
<name>A0A9Q0Z1N3_SALPP</name>
<sequence>MNNSIETQQNHEFNPPPPPPSQYHPLTKAPITSPPQPPPRPPQQVTQTVTTAAVAVAGSAKAKEGPDNGKFRYRGVRQRSWGKWVAEIREPRKRTRKWLGTFATAEDAARAYDRAAIILYGSRAQLNLQPSASSSSAQSGSTSRNSTSSSSQSTLRPLLPRPPGFGCGFGLTFSLSNPMASPAVTAASSGFTPYEVNCFSNNVVGSALQCASTNEMPGQNQPQVMLQRYLIQHGANTTNPDNIFVSSSVATTTSYQNHLNRLPQHHAYDDVNALVGSVGSGFSLSGSNTPVVAPVGHPLQDPAMYAGPGSPSVWNDDEYPPPSIWDDEDPFLV</sequence>
<evidence type="ECO:0000256" key="1">
    <source>
        <dbReference type="ARBA" id="ARBA00004123"/>
    </source>
</evidence>
<organism evidence="9 10">
    <name type="scientific">Salix purpurea</name>
    <name type="common">Purple osier willow</name>
    <dbReference type="NCBI Taxonomy" id="77065"/>
    <lineage>
        <taxon>Eukaryota</taxon>
        <taxon>Viridiplantae</taxon>
        <taxon>Streptophyta</taxon>
        <taxon>Embryophyta</taxon>
        <taxon>Tracheophyta</taxon>
        <taxon>Spermatophyta</taxon>
        <taxon>Magnoliopsida</taxon>
        <taxon>eudicotyledons</taxon>
        <taxon>Gunneridae</taxon>
        <taxon>Pentapetalae</taxon>
        <taxon>rosids</taxon>
        <taxon>fabids</taxon>
        <taxon>Malpighiales</taxon>
        <taxon>Salicaceae</taxon>
        <taxon>Saliceae</taxon>
        <taxon>Salix</taxon>
    </lineage>
</organism>
<dbReference type="GO" id="GO:0005634">
    <property type="term" value="C:nucleus"/>
    <property type="evidence" value="ECO:0007669"/>
    <property type="project" value="UniProtKB-SubCell"/>
</dbReference>
<proteinExistence type="inferred from homology"/>
<dbReference type="PANTHER" id="PTHR31241">
    <property type="entry name" value="DEHYDRATION-RESPONSIVE ELEMENT-BINDING PROTEIN 2C"/>
    <property type="match status" value="1"/>
</dbReference>
<dbReference type="GO" id="GO:0000976">
    <property type="term" value="F:transcription cis-regulatory region binding"/>
    <property type="evidence" value="ECO:0007669"/>
    <property type="project" value="TreeGrafter"/>
</dbReference>
<feature type="compositionally biased region" description="Pro residues" evidence="7">
    <location>
        <begin position="32"/>
        <end position="42"/>
    </location>
</feature>
<dbReference type="GO" id="GO:0045893">
    <property type="term" value="P:positive regulation of DNA-templated transcription"/>
    <property type="evidence" value="ECO:0007669"/>
    <property type="project" value="TreeGrafter"/>
</dbReference>
<evidence type="ECO:0000256" key="7">
    <source>
        <dbReference type="SAM" id="MobiDB-lite"/>
    </source>
</evidence>
<protein>
    <submittedName>
        <fullName evidence="9">ETHYLENE-RESPONSIVE TRANSCRIPTION FACTOR ABI4</fullName>
    </submittedName>
</protein>
<dbReference type="GO" id="GO:0003700">
    <property type="term" value="F:DNA-binding transcription factor activity"/>
    <property type="evidence" value="ECO:0007669"/>
    <property type="project" value="InterPro"/>
</dbReference>
<evidence type="ECO:0000256" key="5">
    <source>
        <dbReference type="ARBA" id="ARBA00023242"/>
    </source>
</evidence>
<dbReference type="FunFam" id="3.30.730.10:FF:000001">
    <property type="entry name" value="Ethylene-responsive transcription factor 2"/>
    <property type="match status" value="1"/>
</dbReference>
<evidence type="ECO:0000313" key="10">
    <source>
        <dbReference type="Proteomes" id="UP001151532"/>
    </source>
</evidence>
<evidence type="ECO:0000256" key="6">
    <source>
        <dbReference type="ARBA" id="ARBA00024343"/>
    </source>
</evidence>
<evidence type="ECO:0000256" key="3">
    <source>
        <dbReference type="ARBA" id="ARBA00023125"/>
    </source>
</evidence>
<feature type="region of interest" description="Disordered" evidence="7">
    <location>
        <begin position="130"/>
        <end position="159"/>
    </location>
</feature>
<keyword evidence="5" id="KW-0539">Nucleus</keyword>
<dbReference type="EMBL" id="JAPFFK010000014">
    <property type="protein sequence ID" value="KAJ6718077.1"/>
    <property type="molecule type" value="Genomic_DNA"/>
</dbReference>
<dbReference type="AlphaFoldDB" id="A0A9Q0Z1N3"/>
<reference evidence="9" key="2">
    <citation type="journal article" date="2023" name="Int. J. Mol. Sci.">
        <title>De Novo Assembly and Annotation of 11 Diverse Shrub Willow (Salix) Genomes Reveals Novel Gene Organization in Sex-Linked Regions.</title>
        <authorList>
            <person name="Hyden B."/>
            <person name="Feng K."/>
            <person name="Yates T.B."/>
            <person name="Jawdy S."/>
            <person name="Cereghino C."/>
            <person name="Smart L.B."/>
            <person name="Muchero W."/>
        </authorList>
    </citation>
    <scope>NUCLEOTIDE SEQUENCE</scope>
    <source>
        <tissue evidence="9">Shoot tip</tissue>
    </source>
</reference>
<dbReference type="PRINTS" id="PR00367">
    <property type="entry name" value="ETHRSPELEMNT"/>
</dbReference>